<feature type="domain" description="DUF4166" evidence="1">
    <location>
        <begin position="44"/>
        <end position="223"/>
    </location>
</feature>
<dbReference type="STRING" id="1029756.W911_05935"/>
<dbReference type="AlphaFoldDB" id="V5SDL5"/>
<dbReference type="HOGENOM" id="CLU_108821_0_0_5"/>
<reference evidence="2 3" key="1">
    <citation type="journal article" date="2014" name="Genome Announc.">
        <title>Complete Genome Sequence of Hyphomicrobium nitrativorans Strain NL23, a Denitrifying Bacterium Isolated from Biofilm of a Methanol-Fed Denitrification System Treating Seawater at the Montreal Biodome.</title>
        <authorList>
            <person name="Martineau C."/>
            <person name="Villeneuve C."/>
            <person name="Mauffrey F."/>
            <person name="Villemur R."/>
        </authorList>
    </citation>
    <scope>NUCLEOTIDE SEQUENCE [LARGE SCALE GENOMIC DNA]</scope>
    <source>
        <strain evidence="2">NL23</strain>
    </source>
</reference>
<evidence type="ECO:0000313" key="2">
    <source>
        <dbReference type="EMBL" id="AHB48044.1"/>
    </source>
</evidence>
<dbReference type="OrthoDB" id="8844917at2"/>
<protein>
    <recommendedName>
        <fullName evidence="1">DUF4166 domain-containing protein</fullName>
    </recommendedName>
</protein>
<organism evidence="2 3">
    <name type="scientific">Hyphomicrobium nitrativorans NL23</name>
    <dbReference type="NCBI Taxonomy" id="1029756"/>
    <lineage>
        <taxon>Bacteria</taxon>
        <taxon>Pseudomonadati</taxon>
        <taxon>Pseudomonadota</taxon>
        <taxon>Alphaproteobacteria</taxon>
        <taxon>Hyphomicrobiales</taxon>
        <taxon>Hyphomicrobiaceae</taxon>
        <taxon>Hyphomicrobium</taxon>
    </lineage>
</organism>
<gene>
    <name evidence="2" type="ORF">W911_05935</name>
</gene>
<proteinExistence type="predicted"/>
<name>V5SDL5_9HYPH</name>
<keyword evidence="3" id="KW-1185">Reference proteome</keyword>
<dbReference type="KEGG" id="hni:W911_05935"/>
<dbReference type="RefSeq" id="WP_023786586.1">
    <property type="nucleotide sequence ID" value="NC_022997.1"/>
</dbReference>
<dbReference type="Pfam" id="PF13761">
    <property type="entry name" value="DUF4166"/>
    <property type="match status" value="1"/>
</dbReference>
<dbReference type="PATRIC" id="fig|1029756.8.peg.1245"/>
<evidence type="ECO:0000313" key="3">
    <source>
        <dbReference type="Proteomes" id="UP000018542"/>
    </source>
</evidence>
<dbReference type="InterPro" id="IPR025311">
    <property type="entry name" value="DUF4166"/>
</dbReference>
<dbReference type="Proteomes" id="UP000018542">
    <property type="component" value="Chromosome"/>
</dbReference>
<accession>V5SDL5</accession>
<dbReference type="EMBL" id="CP006912">
    <property type="protein sequence ID" value="AHB48044.1"/>
    <property type="molecule type" value="Genomic_DNA"/>
</dbReference>
<sequence>MTALQKEVPIVAAPAPAIAVLGTEVGVVDLRFRALVGEAGWARLPEAVQRRFSRRLASGDVAFYVGEVLETRLSRVGRVLSFLARAIGAPLPLDDATGGGATVAVMENAGLGGQSWTRTYARAGRFPQVIHSAKCFSGPTGLEEHVGGGVGMTLSVAEEGGALVFRSAGYFFSAGRIRLSLPRVLMPGDMEIVHEDEGGGAFLFKLTLRHGWLGVLVQQTARFRDA</sequence>
<evidence type="ECO:0000259" key="1">
    <source>
        <dbReference type="Pfam" id="PF13761"/>
    </source>
</evidence>